<keyword evidence="2" id="KW-1185">Reference proteome</keyword>
<dbReference type="EMBL" id="CASHSV030000206">
    <property type="protein sequence ID" value="CAJ2652871.1"/>
    <property type="molecule type" value="Genomic_DNA"/>
</dbReference>
<dbReference type="Proteomes" id="UP001177021">
    <property type="component" value="Unassembled WGS sequence"/>
</dbReference>
<name>A0ACB0K6M9_TRIPR</name>
<protein>
    <submittedName>
        <fullName evidence="1">Uncharacterized protein</fullName>
    </submittedName>
</protein>
<reference evidence="1" key="1">
    <citation type="submission" date="2023-10" db="EMBL/GenBank/DDBJ databases">
        <authorList>
            <person name="Rodriguez Cubillos JULIANA M."/>
            <person name="De Vega J."/>
        </authorList>
    </citation>
    <scope>NUCLEOTIDE SEQUENCE</scope>
</reference>
<organism evidence="1 2">
    <name type="scientific">Trifolium pratense</name>
    <name type="common">Red clover</name>
    <dbReference type="NCBI Taxonomy" id="57577"/>
    <lineage>
        <taxon>Eukaryota</taxon>
        <taxon>Viridiplantae</taxon>
        <taxon>Streptophyta</taxon>
        <taxon>Embryophyta</taxon>
        <taxon>Tracheophyta</taxon>
        <taxon>Spermatophyta</taxon>
        <taxon>Magnoliopsida</taxon>
        <taxon>eudicotyledons</taxon>
        <taxon>Gunneridae</taxon>
        <taxon>Pentapetalae</taxon>
        <taxon>rosids</taxon>
        <taxon>fabids</taxon>
        <taxon>Fabales</taxon>
        <taxon>Fabaceae</taxon>
        <taxon>Papilionoideae</taxon>
        <taxon>50 kb inversion clade</taxon>
        <taxon>NPAAA clade</taxon>
        <taxon>Hologalegina</taxon>
        <taxon>IRL clade</taxon>
        <taxon>Trifolieae</taxon>
        <taxon>Trifolium</taxon>
    </lineage>
</organism>
<evidence type="ECO:0000313" key="1">
    <source>
        <dbReference type="EMBL" id="CAJ2652871.1"/>
    </source>
</evidence>
<sequence>MNNINNNGNSKEWTWDDDKGFEQNLLEYLDLEGQWDKPAVLVPSSTTEVKEHTQVITEDHLELSKYSDNCITKDKASIDENKATPVKKKIKKVLHWKEEEHRLFLEGLEKYGKGNWKAISKHVGTRSYTQVASHAQKHFIRIGVNHQQSDNSSKKSKRKNKYDTTKWNGDFHPLLYRDYIPPPHPFSNLQTQPIVYQ</sequence>
<proteinExistence type="predicted"/>
<accession>A0ACB0K6M9</accession>
<evidence type="ECO:0000313" key="2">
    <source>
        <dbReference type="Proteomes" id="UP001177021"/>
    </source>
</evidence>
<comment type="caution">
    <text evidence="1">The sequence shown here is derived from an EMBL/GenBank/DDBJ whole genome shotgun (WGS) entry which is preliminary data.</text>
</comment>
<gene>
    <name evidence="1" type="ORF">MILVUS5_LOCUS20295</name>
</gene>